<dbReference type="PIRSF" id="PIRSF006232">
    <property type="entry name" value="Pirin"/>
    <property type="match status" value="1"/>
</dbReference>
<evidence type="ECO:0000256" key="3">
    <source>
        <dbReference type="RuleBase" id="RU003457"/>
    </source>
</evidence>
<dbReference type="PANTHER" id="PTHR43212">
    <property type="entry name" value="QUERCETIN 2,3-DIOXYGENASE"/>
    <property type="match status" value="1"/>
</dbReference>
<feature type="domain" description="Quercetin 2,3-dioxygenase C-terminal cupin" evidence="5">
    <location>
        <begin position="146"/>
        <end position="229"/>
    </location>
</feature>
<organism evidence="6 7">
    <name type="scientific">Clostridium tertium</name>
    <dbReference type="NCBI Taxonomy" id="1559"/>
    <lineage>
        <taxon>Bacteria</taxon>
        <taxon>Bacillati</taxon>
        <taxon>Bacillota</taxon>
        <taxon>Clostridia</taxon>
        <taxon>Eubacteriales</taxon>
        <taxon>Clostridiaceae</taxon>
        <taxon>Clostridium</taxon>
    </lineage>
</organism>
<dbReference type="InterPro" id="IPR003829">
    <property type="entry name" value="Pirin_N_dom"/>
</dbReference>
<dbReference type="Gene3D" id="2.60.120.10">
    <property type="entry name" value="Jelly Rolls"/>
    <property type="match status" value="2"/>
</dbReference>
<dbReference type="InterPro" id="IPR012093">
    <property type="entry name" value="Pirin"/>
</dbReference>
<gene>
    <name evidence="6" type="ORF">NE398_05265</name>
</gene>
<feature type="binding site" evidence="2">
    <location>
        <position position="57"/>
    </location>
    <ligand>
        <name>Fe cation</name>
        <dbReference type="ChEBI" id="CHEBI:24875"/>
    </ligand>
</feature>
<evidence type="ECO:0000256" key="1">
    <source>
        <dbReference type="ARBA" id="ARBA00008416"/>
    </source>
</evidence>
<protein>
    <submittedName>
        <fullName evidence="6">Pirin family protein</fullName>
    </submittedName>
</protein>
<dbReference type="Proteomes" id="UP001141183">
    <property type="component" value="Unassembled WGS sequence"/>
</dbReference>
<dbReference type="InterPro" id="IPR014710">
    <property type="entry name" value="RmlC-like_jellyroll"/>
</dbReference>
<keyword evidence="2" id="KW-0408">Iron</keyword>
<dbReference type="InterPro" id="IPR011051">
    <property type="entry name" value="RmlC_Cupin_sf"/>
</dbReference>
<dbReference type="InterPro" id="IPR041602">
    <property type="entry name" value="Quercetinase_C"/>
</dbReference>
<dbReference type="AlphaFoldDB" id="A0A9X4AZ87"/>
<comment type="caution">
    <text evidence="6">The sequence shown here is derived from an EMBL/GenBank/DDBJ whole genome shotgun (WGS) entry which is preliminary data.</text>
</comment>
<dbReference type="GO" id="GO:0046872">
    <property type="term" value="F:metal ion binding"/>
    <property type="evidence" value="ECO:0007669"/>
    <property type="project" value="UniProtKB-KW"/>
</dbReference>
<comment type="similarity">
    <text evidence="1 3">Belongs to the pirin family.</text>
</comment>
<dbReference type="EMBL" id="JAMRYU010000004">
    <property type="protein sequence ID" value="MDC4239574.1"/>
    <property type="molecule type" value="Genomic_DNA"/>
</dbReference>
<feature type="domain" description="Pirin N-terminal" evidence="4">
    <location>
        <begin position="12"/>
        <end position="118"/>
    </location>
</feature>
<accession>A0A9X4AZ87</accession>
<feature type="binding site" evidence="2">
    <location>
        <position position="101"/>
    </location>
    <ligand>
        <name>Fe cation</name>
        <dbReference type="ChEBI" id="CHEBI:24875"/>
    </ligand>
</feature>
<sequence>MLRKLDHRNMGKSNLGWLKSIFHFSFAEYFNIDNMNFGVLRVINDDLIEGNTGFDLHPHKDMEIVSYVVDGELTHGDTMGNRNTISRGHVQYMSAGTGVYHSEHNLGDSTARLLQIWIIPDKKGYKPAYGDYRFNWDDRKNKWLNIVSSKDGDAAIKINQDANFYVVEIDEGKEIDFQVGSNRQAYLVQIEGNSTINNLELNERDALEIVEEDILIKADKKSHVLVIEMKKQLKW</sequence>
<evidence type="ECO:0000313" key="7">
    <source>
        <dbReference type="Proteomes" id="UP001141183"/>
    </source>
</evidence>
<dbReference type="RefSeq" id="WP_272470096.1">
    <property type="nucleotide sequence ID" value="NZ_JALGRW010000094.1"/>
</dbReference>
<evidence type="ECO:0000256" key="2">
    <source>
        <dbReference type="PIRSR" id="PIRSR006232-1"/>
    </source>
</evidence>
<keyword evidence="7" id="KW-1185">Reference proteome</keyword>
<evidence type="ECO:0000313" key="6">
    <source>
        <dbReference type="EMBL" id="MDC4239574.1"/>
    </source>
</evidence>
<comment type="cofactor">
    <cofactor evidence="2">
        <name>Fe cation</name>
        <dbReference type="ChEBI" id="CHEBI:24875"/>
    </cofactor>
    <text evidence="2">Binds 1 Fe cation per subunit.</text>
</comment>
<evidence type="ECO:0000259" key="5">
    <source>
        <dbReference type="Pfam" id="PF17954"/>
    </source>
</evidence>
<dbReference type="Pfam" id="PF02678">
    <property type="entry name" value="Pirin"/>
    <property type="match status" value="1"/>
</dbReference>
<dbReference type="SUPFAM" id="SSF51182">
    <property type="entry name" value="RmlC-like cupins"/>
    <property type="match status" value="1"/>
</dbReference>
<dbReference type="PANTHER" id="PTHR43212:SF3">
    <property type="entry name" value="QUERCETIN 2,3-DIOXYGENASE"/>
    <property type="match status" value="1"/>
</dbReference>
<name>A0A9X4AZ87_9CLOT</name>
<reference evidence="6" key="1">
    <citation type="submission" date="2022-05" db="EMBL/GenBank/DDBJ databases">
        <title>Draft genome sequence of Clostridium tertium strain CP3 isolated from Peru.</title>
        <authorList>
            <person name="Hurtado R."/>
            <person name="Lima L."/>
            <person name="Sousa T."/>
            <person name="Jaiswal A.K."/>
            <person name="Tiwari S."/>
            <person name="Maturrano L."/>
            <person name="Brenig B."/>
            <person name="Azevedo V."/>
        </authorList>
    </citation>
    <scope>NUCLEOTIDE SEQUENCE</scope>
    <source>
        <strain evidence="6">CP3</strain>
    </source>
</reference>
<feature type="binding site" evidence="2">
    <location>
        <position position="103"/>
    </location>
    <ligand>
        <name>Fe cation</name>
        <dbReference type="ChEBI" id="CHEBI:24875"/>
    </ligand>
</feature>
<feature type="binding site" evidence="2">
    <location>
        <position position="59"/>
    </location>
    <ligand>
        <name>Fe cation</name>
        <dbReference type="ChEBI" id="CHEBI:24875"/>
    </ligand>
</feature>
<evidence type="ECO:0000259" key="4">
    <source>
        <dbReference type="Pfam" id="PF02678"/>
    </source>
</evidence>
<keyword evidence="2" id="KW-0479">Metal-binding</keyword>
<proteinExistence type="inferred from homology"/>
<dbReference type="Pfam" id="PF17954">
    <property type="entry name" value="Pirin_C_2"/>
    <property type="match status" value="1"/>
</dbReference>
<dbReference type="CDD" id="cd02910">
    <property type="entry name" value="cupin_Yhhw_N"/>
    <property type="match status" value="1"/>
</dbReference>